<keyword evidence="7" id="KW-1185">Reference proteome</keyword>
<evidence type="ECO:0000256" key="2">
    <source>
        <dbReference type="HAMAP-Rule" id="MF_02087"/>
    </source>
</evidence>
<organism evidence="6 7">
    <name type="scientific">Campylobacter portucalensis</name>
    <dbReference type="NCBI Taxonomy" id="2608384"/>
    <lineage>
        <taxon>Bacteria</taxon>
        <taxon>Pseudomonadati</taxon>
        <taxon>Campylobacterota</taxon>
        <taxon>Epsilonproteobacteria</taxon>
        <taxon>Campylobacterales</taxon>
        <taxon>Campylobacteraceae</taxon>
        <taxon>Campylobacter</taxon>
    </lineage>
</organism>
<comment type="similarity">
    <text evidence="2 4">Belongs to the pyridoxal phosphate-binding protein YggS/PROSC family.</text>
</comment>
<reference evidence="6 7" key="1">
    <citation type="submission" date="2019-09" db="EMBL/GenBank/DDBJ databases">
        <authorList>
            <person name="Silva M."/>
            <person name="Pereira G."/>
            <person name="Lopes-Da-Costa L."/>
            <person name="Silva E."/>
        </authorList>
    </citation>
    <scope>NUCLEOTIDE SEQUENCE [LARGE SCALE GENOMIC DNA]</scope>
    <source>
        <strain evidence="6 7">FMV-PI01</strain>
    </source>
</reference>
<evidence type="ECO:0000259" key="5">
    <source>
        <dbReference type="Pfam" id="PF01168"/>
    </source>
</evidence>
<dbReference type="PIRSF" id="PIRSF004848">
    <property type="entry name" value="YBL036c_PLPDEIII"/>
    <property type="match status" value="1"/>
</dbReference>
<dbReference type="EMBL" id="VWSJ01000025">
    <property type="protein sequence ID" value="MSN96786.1"/>
    <property type="molecule type" value="Genomic_DNA"/>
</dbReference>
<dbReference type="NCBIfam" id="TIGR00044">
    <property type="entry name" value="YggS family pyridoxal phosphate-dependent enzyme"/>
    <property type="match status" value="1"/>
</dbReference>
<name>A0A6L5WIK7_9BACT</name>
<dbReference type="InterPro" id="IPR001608">
    <property type="entry name" value="Ala_racemase_N"/>
</dbReference>
<dbReference type="RefSeq" id="WP_326833120.1">
    <property type="nucleotide sequence ID" value="NZ_VWSJ01000025.1"/>
</dbReference>
<dbReference type="SUPFAM" id="SSF51419">
    <property type="entry name" value="PLP-binding barrel"/>
    <property type="match status" value="1"/>
</dbReference>
<evidence type="ECO:0000256" key="4">
    <source>
        <dbReference type="RuleBase" id="RU004514"/>
    </source>
</evidence>
<dbReference type="CDD" id="cd00635">
    <property type="entry name" value="PLPDE_III_YBL036c_like"/>
    <property type="match status" value="1"/>
</dbReference>
<evidence type="ECO:0000256" key="3">
    <source>
        <dbReference type="PIRSR" id="PIRSR004848-1"/>
    </source>
</evidence>
<dbReference type="GO" id="GO:0030170">
    <property type="term" value="F:pyridoxal phosphate binding"/>
    <property type="evidence" value="ECO:0007669"/>
    <property type="project" value="UniProtKB-UniRule"/>
</dbReference>
<dbReference type="InterPro" id="IPR011078">
    <property type="entry name" value="PyrdxlP_homeostasis"/>
</dbReference>
<accession>A0A6L5WIK7</accession>
<dbReference type="PROSITE" id="PS01211">
    <property type="entry name" value="UPF0001"/>
    <property type="match status" value="1"/>
</dbReference>
<protein>
    <recommendedName>
        <fullName evidence="2">Pyridoxal phosphate homeostasis protein</fullName>
        <shortName evidence="2">PLP homeostasis protein</shortName>
    </recommendedName>
</protein>
<dbReference type="PANTHER" id="PTHR10146">
    <property type="entry name" value="PROLINE SYNTHETASE CO-TRANSCRIBED BACTERIAL HOMOLOG PROTEIN"/>
    <property type="match status" value="1"/>
</dbReference>
<dbReference type="PANTHER" id="PTHR10146:SF14">
    <property type="entry name" value="PYRIDOXAL PHOSPHATE HOMEOSTASIS PROTEIN"/>
    <property type="match status" value="1"/>
</dbReference>
<dbReference type="HAMAP" id="MF_02087">
    <property type="entry name" value="PLP_homeostasis"/>
    <property type="match status" value="1"/>
</dbReference>
<dbReference type="Proteomes" id="UP000476338">
    <property type="component" value="Unassembled WGS sequence"/>
</dbReference>
<dbReference type="InterPro" id="IPR029066">
    <property type="entry name" value="PLP-binding_barrel"/>
</dbReference>
<dbReference type="Gene3D" id="3.20.20.10">
    <property type="entry name" value="Alanine racemase"/>
    <property type="match status" value="1"/>
</dbReference>
<keyword evidence="1 2" id="KW-0663">Pyridoxal phosphate</keyword>
<comment type="function">
    <text evidence="2">Pyridoxal 5'-phosphate (PLP)-binding protein, which is involved in PLP homeostasis.</text>
</comment>
<dbReference type="AlphaFoldDB" id="A0A6L5WIK7"/>
<gene>
    <name evidence="6" type="ORF">F1B92_06360</name>
</gene>
<comment type="cofactor">
    <cofactor evidence="3">
        <name>pyridoxal 5'-phosphate</name>
        <dbReference type="ChEBI" id="CHEBI:597326"/>
    </cofactor>
</comment>
<evidence type="ECO:0000313" key="6">
    <source>
        <dbReference type="EMBL" id="MSN96786.1"/>
    </source>
</evidence>
<evidence type="ECO:0000256" key="1">
    <source>
        <dbReference type="ARBA" id="ARBA00022898"/>
    </source>
</evidence>
<sequence>MNLNDFLESIDKISNHKVSLVAVSKYVGNNEILNLHTQGQIDFGENKVQDLVKKSDDFKELNLNWHFIGNLQTNKINALLRTHPTLWQSCNSLNLAIAVDKRLDYTLDTLLEINIADEKSKNGANKNEAIELFHKIKQNCKNINLKGIMCMGANSDNEKLVAKSFENAYKIYSNLTKFGAEILSMGMSGDYEIAIKNGSNMIRVGSLLFAK</sequence>
<dbReference type="Pfam" id="PF01168">
    <property type="entry name" value="Ala_racemase_N"/>
    <property type="match status" value="1"/>
</dbReference>
<comment type="caution">
    <text evidence="6">The sequence shown here is derived from an EMBL/GenBank/DDBJ whole genome shotgun (WGS) entry which is preliminary data.</text>
</comment>
<reference evidence="6 7" key="2">
    <citation type="submission" date="2020-03" db="EMBL/GenBank/DDBJ databases">
        <title>Campylobacter portucalensis sp. nov., a new species of Campylobacter isolated from the reproductive tract of bulls.</title>
        <authorList>
            <person name="Silva M.F."/>
            <person name="Pereira G."/>
            <person name="Carneiro C."/>
            <person name="Hemphill A."/>
            <person name="Mateus L."/>
            <person name="Lopes-Da-Costa L."/>
            <person name="Silva E."/>
        </authorList>
    </citation>
    <scope>NUCLEOTIDE SEQUENCE [LARGE SCALE GENOMIC DNA]</scope>
    <source>
        <strain evidence="6 7">FMV-PI01</strain>
    </source>
</reference>
<feature type="modified residue" description="N6-(pyridoxal phosphate)lysine" evidence="2 3">
    <location>
        <position position="25"/>
    </location>
</feature>
<feature type="domain" description="Alanine racemase N-terminal" evidence="5">
    <location>
        <begin position="10"/>
        <end position="209"/>
    </location>
</feature>
<proteinExistence type="inferred from homology"/>
<evidence type="ECO:0000313" key="7">
    <source>
        <dbReference type="Proteomes" id="UP000476338"/>
    </source>
</evidence>